<dbReference type="PANTHER" id="PTHR30486:SF6">
    <property type="entry name" value="TYPE IV PILUS RETRACTATION ATPASE PILT"/>
    <property type="match status" value="1"/>
</dbReference>
<sequence>MSDAAENPLLKFNRLEESAVKMFFASLAPLREFLDAPDIAEVMVNNPKDVWIERRGVLTRVPLELNPSTLSGAIHSLASSVEKSAKAGTAQGILNAGHGNLRIAAVMRPTAIDGDALSIRKHRDKHLSLNDYVQAGAFSRARAREDLDVEFFRPGIENDELRQALREIVRGKKNILVAGGTSSGKTTLLNAMGAEIPDEDRVITIEDTMELKLPVPNKLRLLSNTDTGVSTQMLVALCLRFRPDRILVGEVRAGEAYDFIQALNTGHDGGLGSIHSSDARGGLRRLESLAMLGVPSGTRWDISDLRQNIASCFNYVVHLKRTGEMRHLSEILEVRGYDNGDYILKRVF</sequence>
<dbReference type="InterPro" id="IPR027417">
    <property type="entry name" value="P-loop_NTPase"/>
</dbReference>
<comment type="similarity">
    <text evidence="1">Belongs to the GSP E family.</text>
</comment>
<dbReference type="CDD" id="cd01130">
    <property type="entry name" value="VirB11-like_ATPase"/>
    <property type="match status" value="1"/>
</dbReference>
<evidence type="ECO:0000313" key="3">
    <source>
        <dbReference type="EMBL" id="CAB3808763.1"/>
    </source>
</evidence>
<proteinExistence type="inferred from homology"/>
<organism evidence="3 4">
    <name type="scientific">Paraburkholderia caffeinitolerans</name>
    <dbReference type="NCBI Taxonomy" id="1723730"/>
    <lineage>
        <taxon>Bacteria</taxon>
        <taxon>Pseudomonadati</taxon>
        <taxon>Pseudomonadota</taxon>
        <taxon>Betaproteobacteria</taxon>
        <taxon>Burkholderiales</taxon>
        <taxon>Burkholderiaceae</taxon>
        <taxon>Paraburkholderia</taxon>
    </lineage>
</organism>
<dbReference type="Proteomes" id="UP000494119">
    <property type="component" value="Unassembled WGS sequence"/>
</dbReference>
<accession>A0A6J5GYZ6</accession>
<evidence type="ECO:0000313" key="4">
    <source>
        <dbReference type="Proteomes" id="UP000494119"/>
    </source>
</evidence>
<dbReference type="EMBL" id="CADIKL010000061">
    <property type="protein sequence ID" value="CAB3808763.1"/>
    <property type="molecule type" value="Genomic_DNA"/>
</dbReference>
<dbReference type="InterPro" id="IPR001482">
    <property type="entry name" value="T2SS/T4SS_dom"/>
</dbReference>
<dbReference type="Pfam" id="PF00437">
    <property type="entry name" value="T2SSE"/>
    <property type="match status" value="1"/>
</dbReference>
<keyword evidence="4" id="KW-1185">Reference proteome</keyword>
<dbReference type="AlphaFoldDB" id="A0A6J5GYZ6"/>
<evidence type="ECO:0000259" key="2">
    <source>
        <dbReference type="Pfam" id="PF00437"/>
    </source>
</evidence>
<dbReference type="RefSeq" id="WP_175198264.1">
    <property type="nucleotide sequence ID" value="NZ_CADIKL010000061.1"/>
</dbReference>
<dbReference type="PANTHER" id="PTHR30486">
    <property type="entry name" value="TWITCHING MOTILITY PROTEIN PILT"/>
    <property type="match status" value="1"/>
</dbReference>
<dbReference type="Gene3D" id="3.40.50.300">
    <property type="entry name" value="P-loop containing nucleotide triphosphate hydrolases"/>
    <property type="match status" value="1"/>
</dbReference>
<protein>
    <submittedName>
        <fullName evidence="3">Type IV secretion system protein PtlH</fullName>
    </submittedName>
</protein>
<dbReference type="Gene3D" id="3.30.450.90">
    <property type="match status" value="1"/>
</dbReference>
<name>A0A6J5GYZ6_9BURK</name>
<dbReference type="SUPFAM" id="SSF52540">
    <property type="entry name" value="P-loop containing nucleoside triphosphate hydrolases"/>
    <property type="match status" value="1"/>
</dbReference>
<evidence type="ECO:0000256" key="1">
    <source>
        <dbReference type="ARBA" id="ARBA00006611"/>
    </source>
</evidence>
<gene>
    <name evidence="3" type="primary">ptlH</name>
    <name evidence="3" type="ORF">LMG28688_06838</name>
</gene>
<reference evidence="3 4" key="1">
    <citation type="submission" date="2020-04" db="EMBL/GenBank/DDBJ databases">
        <authorList>
            <person name="De Canck E."/>
        </authorList>
    </citation>
    <scope>NUCLEOTIDE SEQUENCE [LARGE SCALE GENOMIC DNA]</scope>
    <source>
        <strain evidence="3 4">LMG 28688</strain>
    </source>
</reference>
<dbReference type="GO" id="GO:0016887">
    <property type="term" value="F:ATP hydrolysis activity"/>
    <property type="evidence" value="ECO:0007669"/>
    <property type="project" value="InterPro"/>
</dbReference>
<feature type="domain" description="Bacterial type II secretion system protein E" evidence="2">
    <location>
        <begin position="28"/>
        <end position="317"/>
    </location>
</feature>
<dbReference type="InterPro" id="IPR050921">
    <property type="entry name" value="T4SS_GSP_E_ATPase"/>
</dbReference>